<accession>A0A250FC44</accession>
<dbReference type="InterPro" id="IPR001943">
    <property type="entry name" value="UVR_dom"/>
</dbReference>
<evidence type="ECO:0000313" key="3">
    <source>
        <dbReference type="Proteomes" id="UP000217276"/>
    </source>
</evidence>
<name>A0A250FC44_9FLAO</name>
<dbReference type="GO" id="GO:0004518">
    <property type="term" value="F:nuclease activity"/>
    <property type="evidence" value="ECO:0007669"/>
    <property type="project" value="InterPro"/>
</dbReference>
<dbReference type="PROSITE" id="PS51658">
    <property type="entry name" value="BFN"/>
    <property type="match status" value="1"/>
</dbReference>
<dbReference type="InterPro" id="IPR003729">
    <property type="entry name" value="Bi_nuclease_dom"/>
</dbReference>
<evidence type="ECO:0000313" key="2">
    <source>
        <dbReference type="EMBL" id="ATA81608.1"/>
    </source>
</evidence>
<dbReference type="Proteomes" id="UP000217276">
    <property type="component" value="Chromosome"/>
</dbReference>
<dbReference type="RefSeq" id="WP_009391683.1">
    <property type="nucleotide sequence ID" value="NZ_CAJZEI010000010.1"/>
</dbReference>
<dbReference type="Pfam" id="PF02151">
    <property type="entry name" value="UVR"/>
    <property type="match status" value="1"/>
</dbReference>
<feature type="domain" description="BFN" evidence="1">
    <location>
        <begin position="3"/>
        <end position="136"/>
    </location>
</feature>
<proteinExistence type="predicted"/>
<dbReference type="KEGG" id="clk:CGC53_04220"/>
<dbReference type="InterPro" id="IPR036104">
    <property type="entry name" value="BFN_sf"/>
</dbReference>
<dbReference type="PANTHER" id="PTHR15160">
    <property type="entry name" value="VON HIPPEL-LINDAU PROTEIN"/>
    <property type="match status" value="1"/>
</dbReference>
<reference evidence="3" key="1">
    <citation type="submission" date="2017-06" db="EMBL/GenBank/DDBJ databases">
        <title>Capnocytophaga spp. assemblies.</title>
        <authorList>
            <person name="Gulvik C.A."/>
        </authorList>
    </citation>
    <scope>NUCLEOTIDE SEQUENCE [LARGE SCALE GENOMIC DNA]</scope>
    <source>
        <strain evidence="3">H6253</strain>
    </source>
</reference>
<dbReference type="Pfam" id="PF02577">
    <property type="entry name" value="BFN_dom"/>
    <property type="match status" value="1"/>
</dbReference>
<dbReference type="EMBL" id="CP022384">
    <property type="protein sequence ID" value="ATA81608.1"/>
    <property type="molecule type" value="Genomic_DNA"/>
</dbReference>
<evidence type="ECO:0000259" key="1">
    <source>
        <dbReference type="PROSITE" id="PS51658"/>
    </source>
</evidence>
<dbReference type="PANTHER" id="PTHR15160:SF1">
    <property type="entry name" value="VON HIPPEL-LINDAU DISEASE TUMOR SUPPRESSOR"/>
    <property type="match status" value="1"/>
</dbReference>
<dbReference type="SUPFAM" id="SSF103256">
    <property type="entry name" value="Hypothetical protein TM0160"/>
    <property type="match status" value="1"/>
</dbReference>
<organism evidence="2 3">
    <name type="scientific">Capnocytophaga leadbetteri</name>
    <dbReference type="NCBI Taxonomy" id="327575"/>
    <lineage>
        <taxon>Bacteria</taxon>
        <taxon>Pseudomonadati</taxon>
        <taxon>Bacteroidota</taxon>
        <taxon>Flavobacteriia</taxon>
        <taxon>Flavobacteriales</taxon>
        <taxon>Flavobacteriaceae</taxon>
        <taxon>Capnocytophaga</taxon>
    </lineage>
</organism>
<keyword evidence="3" id="KW-1185">Reference proteome</keyword>
<dbReference type="Gene3D" id="3.10.690.10">
    <property type="entry name" value="Bifunctional nuclease domain"/>
    <property type="match status" value="1"/>
</dbReference>
<gene>
    <name evidence="2" type="ORF">CGC53_04220</name>
</gene>
<dbReference type="AlphaFoldDB" id="A0A250FC44"/>
<sequence>MDLVRLFIKRISYNQSQNDAFVLIMHELESDLKLPIVIGAFEAQSIALELEKNIIPPRPLTHDLFKIFADAFHIKVKRVVIYKLEEGIFYSNMLCIQNGEERTIDARTSDAIALALRFNAPIYTYRDIVQKAGIYIPLLNEENQNPVSPSLDDIEEENDGTRNRYSKYSLTELKKMLNDCIENEDYEIAAHIRDEISKRNSTF</sequence>
<protein>
    <recommendedName>
        <fullName evidence="1">BFN domain-containing protein</fullName>
    </recommendedName>
</protein>